<reference evidence="2" key="1">
    <citation type="submission" date="2022-10" db="EMBL/GenBank/DDBJ databases">
        <title>The complete genomes of actinobacterial strains from the NBC collection.</title>
        <authorList>
            <person name="Joergensen T.S."/>
            <person name="Alvarez Arevalo M."/>
            <person name="Sterndorff E.B."/>
            <person name="Faurdal D."/>
            <person name="Vuksanovic O."/>
            <person name="Mourched A.-S."/>
            <person name="Charusanti P."/>
            <person name="Shaw S."/>
            <person name="Blin K."/>
            <person name="Weber T."/>
        </authorList>
    </citation>
    <scope>NUCLEOTIDE SEQUENCE</scope>
    <source>
        <strain evidence="2">NBC_00003</strain>
    </source>
</reference>
<name>A0AAU2V9U1_9ACTN</name>
<dbReference type="EMBL" id="CP108318">
    <property type="protein sequence ID" value="WTW64043.1"/>
    <property type="molecule type" value="Genomic_DNA"/>
</dbReference>
<dbReference type="SUPFAM" id="SSF50475">
    <property type="entry name" value="FMN-binding split barrel"/>
    <property type="match status" value="1"/>
</dbReference>
<accession>A0AAU2V9U1</accession>
<proteinExistence type="predicted"/>
<dbReference type="Gene3D" id="2.30.110.10">
    <property type="entry name" value="Electron Transport, Fmn-binding Protein, Chain A"/>
    <property type="match status" value="1"/>
</dbReference>
<dbReference type="AlphaFoldDB" id="A0AAU2V9U1"/>
<dbReference type="InterPro" id="IPR011576">
    <property type="entry name" value="Pyridox_Oxase_N"/>
</dbReference>
<feature type="domain" description="Pyridoxamine 5'-phosphate oxidase N-terminal" evidence="1">
    <location>
        <begin position="21"/>
        <end position="134"/>
    </location>
</feature>
<gene>
    <name evidence="2" type="ORF">OG549_27290</name>
</gene>
<dbReference type="InterPro" id="IPR012349">
    <property type="entry name" value="Split_barrel_FMN-bd"/>
</dbReference>
<dbReference type="Pfam" id="PF01243">
    <property type="entry name" value="PNPOx_N"/>
    <property type="match status" value="1"/>
</dbReference>
<sequence length="153" mass="17231">MTTREPARSREQRKQDVLTHLEKDEDAWVATASASGEPHLMPLSFVWEGDSLLMCTRLTNPTLRNLLPGDRPVQVTLGHTRDVVHITGTATVIPTAELPTASADAFAAKIIWDPRDSGPSYTYFRVVPQRIQAWREVNEIPDRDLMREGAWLV</sequence>
<organism evidence="2">
    <name type="scientific">Streptomyces sp. NBC_00003</name>
    <dbReference type="NCBI Taxonomy" id="2903608"/>
    <lineage>
        <taxon>Bacteria</taxon>
        <taxon>Bacillati</taxon>
        <taxon>Actinomycetota</taxon>
        <taxon>Actinomycetes</taxon>
        <taxon>Kitasatosporales</taxon>
        <taxon>Streptomycetaceae</taxon>
        <taxon>Streptomyces</taxon>
    </lineage>
</organism>
<protein>
    <submittedName>
        <fullName evidence="2">Pyridoxamine 5'-phosphate oxidase family protein</fullName>
    </submittedName>
</protein>
<evidence type="ECO:0000259" key="1">
    <source>
        <dbReference type="Pfam" id="PF01243"/>
    </source>
</evidence>
<evidence type="ECO:0000313" key="2">
    <source>
        <dbReference type="EMBL" id="WTW64043.1"/>
    </source>
</evidence>